<comment type="catalytic activity">
    <reaction evidence="1">
        <text>2-phosphoglycolate + H2O = glycolate + phosphate</text>
        <dbReference type="Rhea" id="RHEA:14369"/>
        <dbReference type="ChEBI" id="CHEBI:15377"/>
        <dbReference type="ChEBI" id="CHEBI:29805"/>
        <dbReference type="ChEBI" id="CHEBI:43474"/>
        <dbReference type="ChEBI" id="CHEBI:58033"/>
        <dbReference type="EC" id="3.1.3.18"/>
    </reaction>
</comment>
<dbReference type="GO" id="GO:0008967">
    <property type="term" value="F:phosphoglycolate phosphatase activity"/>
    <property type="evidence" value="ECO:0007669"/>
    <property type="project" value="UniProtKB-EC"/>
</dbReference>
<organism evidence="7 8">
    <name type="scientific">Sphingobacterium mizutaii</name>
    <dbReference type="NCBI Taxonomy" id="1010"/>
    <lineage>
        <taxon>Bacteria</taxon>
        <taxon>Pseudomonadati</taxon>
        <taxon>Bacteroidota</taxon>
        <taxon>Sphingobacteriia</taxon>
        <taxon>Sphingobacteriales</taxon>
        <taxon>Sphingobacteriaceae</taxon>
        <taxon>Sphingobacterium</taxon>
    </lineage>
</organism>
<reference evidence="7 8" key="1">
    <citation type="submission" date="2017-06" db="EMBL/GenBank/DDBJ databases">
        <authorList>
            <consortium name="Pathogen Informatics"/>
        </authorList>
    </citation>
    <scope>NUCLEOTIDE SEQUENCE [LARGE SCALE GENOMIC DNA]</scope>
    <source>
        <strain evidence="7 8">NCTC12149</strain>
    </source>
</reference>
<comment type="pathway">
    <text evidence="2">Organic acid metabolism; glycolate biosynthesis; glycolate from 2-phosphoglycolate: step 1/1.</text>
</comment>
<dbReference type="SUPFAM" id="SSF56784">
    <property type="entry name" value="HAD-like"/>
    <property type="match status" value="1"/>
</dbReference>
<dbReference type="EMBL" id="LT906468">
    <property type="protein sequence ID" value="SNV37547.1"/>
    <property type="molecule type" value="Genomic_DNA"/>
</dbReference>
<dbReference type="InterPro" id="IPR050155">
    <property type="entry name" value="HAD-like_hydrolase_sf"/>
</dbReference>
<evidence type="ECO:0000256" key="4">
    <source>
        <dbReference type="ARBA" id="ARBA00013078"/>
    </source>
</evidence>
<proteinExistence type="inferred from homology"/>
<dbReference type="EC" id="3.1.3.18" evidence="4"/>
<accession>A0AAJ4X8F8</accession>
<feature type="transmembrane region" description="Helical" evidence="6">
    <location>
        <begin position="354"/>
        <end position="376"/>
    </location>
</feature>
<dbReference type="Gene3D" id="1.10.150.520">
    <property type="match status" value="1"/>
</dbReference>
<dbReference type="InterPro" id="IPR023214">
    <property type="entry name" value="HAD_sf"/>
</dbReference>
<evidence type="ECO:0000256" key="5">
    <source>
        <dbReference type="SAM" id="MobiDB-lite"/>
    </source>
</evidence>
<dbReference type="PANTHER" id="PTHR43434:SF1">
    <property type="entry name" value="PHOSPHOGLYCOLATE PHOSPHATASE"/>
    <property type="match status" value="1"/>
</dbReference>
<dbReference type="GO" id="GO:0006281">
    <property type="term" value="P:DNA repair"/>
    <property type="evidence" value="ECO:0007669"/>
    <property type="project" value="TreeGrafter"/>
</dbReference>
<dbReference type="RefSeq" id="WP_093101000.1">
    <property type="nucleotide sequence ID" value="NZ_FNGK01000009.1"/>
</dbReference>
<keyword evidence="6" id="KW-0812">Transmembrane</keyword>
<name>A0AAJ4X8F8_9SPHI</name>
<evidence type="ECO:0000313" key="7">
    <source>
        <dbReference type="EMBL" id="SNV37547.1"/>
    </source>
</evidence>
<evidence type="ECO:0000256" key="6">
    <source>
        <dbReference type="SAM" id="Phobius"/>
    </source>
</evidence>
<gene>
    <name evidence="7" type="ORF">SAMEA4412673_00222</name>
</gene>
<feature type="transmembrane region" description="Helical" evidence="6">
    <location>
        <begin position="324"/>
        <end position="342"/>
    </location>
</feature>
<dbReference type="Proteomes" id="UP000215355">
    <property type="component" value="Chromosome 1"/>
</dbReference>
<feature type="transmembrane region" description="Helical" evidence="6">
    <location>
        <begin position="436"/>
        <end position="456"/>
    </location>
</feature>
<feature type="region of interest" description="Disordered" evidence="5">
    <location>
        <begin position="478"/>
        <end position="503"/>
    </location>
</feature>
<dbReference type="PANTHER" id="PTHR43434">
    <property type="entry name" value="PHOSPHOGLYCOLATE PHOSPHATASE"/>
    <property type="match status" value="1"/>
</dbReference>
<evidence type="ECO:0000313" key="8">
    <source>
        <dbReference type="Proteomes" id="UP000215355"/>
    </source>
</evidence>
<dbReference type="Pfam" id="PF00702">
    <property type="entry name" value="Hydrolase"/>
    <property type="match status" value="1"/>
</dbReference>
<protein>
    <recommendedName>
        <fullName evidence="4">phosphoglycolate phosphatase</fullName>
        <ecNumber evidence="4">3.1.3.18</ecNumber>
    </recommendedName>
</protein>
<evidence type="ECO:0000256" key="3">
    <source>
        <dbReference type="ARBA" id="ARBA00006171"/>
    </source>
</evidence>
<keyword evidence="6" id="KW-1133">Transmembrane helix</keyword>
<keyword evidence="6" id="KW-0472">Membrane</keyword>
<dbReference type="SFLD" id="SFLDG01129">
    <property type="entry name" value="C1.5:_HAD__Beta-PGM__Phosphata"/>
    <property type="match status" value="1"/>
</dbReference>
<comment type="similarity">
    <text evidence="3">Belongs to the HAD-like hydrolase superfamily. CbbY/CbbZ/Gph/YieH family.</text>
</comment>
<dbReference type="SFLD" id="SFLDS00003">
    <property type="entry name" value="Haloacid_Dehalogenase"/>
    <property type="match status" value="1"/>
</dbReference>
<dbReference type="KEGG" id="smiz:4412673_00222"/>
<dbReference type="AlphaFoldDB" id="A0AAJ4X8F8"/>
<dbReference type="InterPro" id="IPR036412">
    <property type="entry name" value="HAD-like_sf"/>
</dbReference>
<dbReference type="Gene3D" id="3.40.50.1000">
    <property type="entry name" value="HAD superfamily/HAD-like"/>
    <property type="match status" value="2"/>
</dbReference>
<evidence type="ECO:0000256" key="2">
    <source>
        <dbReference type="ARBA" id="ARBA00004818"/>
    </source>
</evidence>
<evidence type="ECO:0000256" key="1">
    <source>
        <dbReference type="ARBA" id="ARBA00000830"/>
    </source>
</evidence>
<sequence length="503" mass="58285">MQKRVNFVVTDLDNTIWDWLSMWHMSFEPYLTRISKEFGIDKTKLKTDFKNLHQKYGTTESSFIIDELSELSDEHRDKMFKEEDGEKSIMHEYYSNKKNNLLLYKDTLKTLSAIKNSGAMIIGFTESHSFYTKYRLKTLNMDGLFDCIYAPVDSEVPESVRKFYPAGHWEPQKTQFRYLSRGVNKPDAEILEIILKDFNAKKENSIYIGDKLDRDVFMANKAGITSIYAQYGDKTVGAEYDLLKEVTHWSEEDVQREIKFKEDFKGKKISANLTLETSLKELLNVFEFYPLDRSRKNDDTKSTVEIWKKTIDVQQHFNDLELRIRNYALTLFTAIVAGIGLLEKEKIQLNFGGFHLPASAVLSFTGMLTLVAFWYMDRFWYHKLLLGAVKQGQFIETINAGTLPELGLTTSIGKASPQSISFGKRKWIIHSSNKYWIFYGLLFTPLMILTFALFFGHSTSHSNLDSKVKEDKLLNHKTLQQSTSQNTKNSTPIAKDSINQVRR</sequence>